<sequence length="316" mass="34986">MFATLGIALPAQAQLPTITIIEEGETLREETAEPDFTDPNDLRPLTQSSSLLSLAGGRRLMGEAQSAISAQNYTLAVQKLKEARQVFNQLSGFYAQLSDSFSGIDNRISDAQRNNALKTSELRDEATYQLALVHRAQNRPELAVPLLIQIIRSQNPTTDLGKKAYDQLAIGQPESILSFEGGQRLMDEAGQAISTQNYPVAIQKLQEARQVFNQLSSFYAQLAESFSGIDGQVSEAERGNALRTSELRDEATYQLALVHRVQDRPELSVPLLIQIVRSQNPTTNLGKKAYQQLFELGFVNSTYPRSRVSRTDSPNN</sequence>
<dbReference type="EMBL" id="JADEWZ010000015">
    <property type="protein sequence ID" value="MBE9116507.1"/>
    <property type="molecule type" value="Genomic_DNA"/>
</dbReference>
<proteinExistence type="predicted"/>
<dbReference type="Gene3D" id="1.25.40.10">
    <property type="entry name" value="Tetratricopeptide repeat domain"/>
    <property type="match status" value="1"/>
</dbReference>
<comment type="caution">
    <text evidence="1">The sequence shown here is derived from an EMBL/GenBank/DDBJ whole genome shotgun (WGS) entry which is preliminary data.</text>
</comment>
<dbReference type="Proteomes" id="UP000654482">
    <property type="component" value="Unassembled WGS sequence"/>
</dbReference>
<gene>
    <name evidence="1" type="ORF">IQ249_11405</name>
</gene>
<organism evidence="1 2">
    <name type="scientific">Lusitaniella coriacea LEGE 07157</name>
    <dbReference type="NCBI Taxonomy" id="945747"/>
    <lineage>
        <taxon>Bacteria</taxon>
        <taxon>Bacillati</taxon>
        <taxon>Cyanobacteriota</taxon>
        <taxon>Cyanophyceae</taxon>
        <taxon>Spirulinales</taxon>
        <taxon>Lusitaniellaceae</taxon>
        <taxon>Lusitaniella</taxon>
    </lineage>
</organism>
<dbReference type="InterPro" id="IPR011990">
    <property type="entry name" value="TPR-like_helical_dom_sf"/>
</dbReference>
<protein>
    <recommendedName>
        <fullName evidence="3">Tetratricopeptide repeat protein</fullName>
    </recommendedName>
</protein>
<keyword evidence="2" id="KW-1185">Reference proteome</keyword>
<evidence type="ECO:0008006" key="3">
    <source>
        <dbReference type="Google" id="ProtNLM"/>
    </source>
</evidence>
<evidence type="ECO:0000313" key="2">
    <source>
        <dbReference type="Proteomes" id="UP000654482"/>
    </source>
</evidence>
<reference evidence="1" key="1">
    <citation type="submission" date="2020-10" db="EMBL/GenBank/DDBJ databases">
        <authorList>
            <person name="Castelo-Branco R."/>
            <person name="Eusebio N."/>
            <person name="Adriana R."/>
            <person name="Vieira A."/>
            <person name="Brugerolle De Fraissinette N."/>
            <person name="Rezende De Castro R."/>
            <person name="Schneider M.P."/>
            <person name="Vasconcelos V."/>
            <person name="Leao P.N."/>
        </authorList>
    </citation>
    <scope>NUCLEOTIDE SEQUENCE</scope>
    <source>
        <strain evidence="1">LEGE 07157</strain>
    </source>
</reference>
<evidence type="ECO:0000313" key="1">
    <source>
        <dbReference type="EMBL" id="MBE9116507.1"/>
    </source>
</evidence>
<name>A0A8J7ISZ2_9CYAN</name>
<dbReference type="AlphaFoldDB" id="A0A8J7ISZ2"/>
<accession>A0A8J7ISZ2</accession>